<protein>
    <recommendedName>
        <fullName evidence="1">Retrotransposon Copia-like N-terminal domain-containing protein</fullName>
    </recommendedName>
</protein>
<keyword evidence="3" id="KW-1185">Reference proteome</keyword>
<organism evidence="2 3">
    <name type="scientific">Chenopodium quinoa</name>
    <name type="common">Quinoa</name>
    <dbReference type="NCBI Taxonomy" id="63459"/>
    <lineage>
        <taxon>Eukaryota</taxon>
        <taxon>Viridiplantae</taxon>
        <taxon>Streptophyta</taxon>
        <taxon>Embryophyta</taxon>
        <taxon>Tracheophyta</taxon>
        <taxon>Spermatophyta</taxon>
        <taxon>Magnoliopsida</taxon>
        <taxon>eudicotyledons</taxon>
        <taxon>Gunneridae</taxon>
        <taxon>Pentapetalae</taxon>
        <taxon>Caryophyllales</taxon>
        <taxon>Chenopodiaceae</taxon>
        <taxon>Chenopodioideae</taxon>
        <taxon>Atripliceae</taxon>
        <taxon>Chenopodium</taxon>
    </lineage>
</organism>
<reference evidence="2" key="1">
    <citation type="journal article" date="2017" name="Nature">
        <title>The genome of Chenopodium quinoa.</title>
        <authorList>
            <person name="Jarvis D.E."/>
            <person name="Ho Y.S."/>
            <person name="Lightfoot D.J."/>
            <person name="Schmoeckel S.M."/>
            <person name="Li B."/>
            <person name="Borm T.J.A."/>
            <person name="Ohyanagi H."/>
            <person name="Mineta K."/>
            <person name="Michell C.T."/>
            <person name="Saber N."/>
            <person name="Kharbatia N.M."/>
            <person name="Rupper R.R."/>
            <person name="Sharp A.R."/>
            <person name="Dally N."/>
            <person name="Boughton B.A."/>
            <person name="Woo Y.H."/>
            <person name="Gao G."/>
            <person name="Schijlen E.G.W.M."/>
            <person name="Guo X."/>
            <person name="Momin A.A."/>
            <person name="Negrao S."/>
            <person name="Al-Babili S."/>
            <person name="Gehring C."/>
            <person name="Roessner U."/>
            <person name="Jung C."/>
            <person name="Murphy K."/>
            <person name="Arold S.T."/>
            <person name="Gojobori T."/>
            <person name="van der Linden C.G."/>
            <person name="van Loo E.N."/>
            <person name="Jellen E.N."/>
            <person name="Maughan P.J."/>
            <person name="Tester M."/>
        </authorList>
    </citation>
    <scope>NUCLEOTIDE SEQUENCE [LARGE SCALE GENOMIC DNA]</scope>
    <source>
        <strain evidence="2">cv. PI 614886</strain>
    </source>
</reference>
<evidence type="ECO:0000313" key="2">
    <source>
        <dbReference type="EnsemblPlants" id="AUR62019757-RA:cds"/>
    </source>
</evidence>
<dbReference type="PANTHER" id="PTHR37610:SF40">
    <property type="entry name" value="OS01G0909600 PROTEIN"/>
    <property type="match status" value="1"/>
</dbReference>
<accession>A0A803LWA6</accession>
<dbReference type="PANTHER" id="PTHR37610">
    <property type="entry name" value="CCHC-TYPE DOMAIN-CONTAINING PROTEIN"/>
    <property type="match status" value="1"/>
</dbReference>
<dbReference type="Gramene" id="AUR62019757-RA">
    <property type="protein sequence ID" value="AUR62019757-RA:cds"/>
    <property type="gene ID" value="AUR62019757"/>
</dbReference>
<dbReference type="InterPro" id="IPR029472">
    <property type="entry name" value="Copia-like_N"/>
</dbReference>
<dbReference type="Pfam" id="PF14244">
    <property type="entry name" value="Retrotran_gag_3"/>
    <property type="match status" value="1"/>
</dbReference>
<evidence type="ECO:0000259" key="1">
    <source>
        <dbReference type="Pfam" id="PF14244"/>
    </source>
</evidence>
<dbReference type="EnsemblPlants" id="AUR62019757-RA">
    <property type="protein sequence ID" value="AUR62019757-RA:cds"/>
    <property type="gene ID" value="AUR62019757"/>
</dbReference>
<proteinExistence type="predicted"/>
<reference evidence="2" key="2">
    <citation type="submission" date="2021-03" db="UniProtKB">
        <authorList>
            <consortium name="EnsemblPlants"/>
        </authorList>
    </citation>
    <scope>IDENTIFICATION</scope>
</reference>
<feature type="domain" description="Retrotransposon Copia-like N-terminal" evidence="1">
    <location>
        <begin position="28"/>
        <end position="66"/>
    </location>
</feature>
<name>A0A803LWA6_CHEQI</name>
<sequence>MAAEEAQVRNNGGNQTTGGNLDPFFIASSDNPISSLVAVQFSGQNFIRWSRSVKRVLVAKNKEGFIT</sequence>
<evidence type="ECO:0000313" key="3">
    <source>
        <dbReference type="Proteomes" id="UP000596660"/>
    </source>
</evidence>
<dbReference type="Proteomes" id="UP000596660">
    <property type="component" value="Unplaced"/>
</dbReference>
<dbReference type="AlphaFoldDB" id="A0A803LWA6"/>